<evidence type="ECO:0000256" key="7">
    <source>
        <dbReference type="ARBA" id="ARBA00023136"/>
    </source>
</evidence>
<dbReference type="GO" id="GO:0010041">
    <property type="term" value="P:response to iron(III) ion"/>
    <property type="evidence" value="ECO:0007669"/>
    <property type="project" value="TreeGrafter"/>
</dbReference>
<dbReference type="GO" id="GO:0016763">
    <property type="term" value="F:pentosyltransferase activity"/>
    <property type="evidence" value="ECO:0007669"/>
    <property type="project" value="TreeGrafter"/>
</dbReference>
<feature type="transmembrane region" description="Helical" evidence="9">
    <location>
        <begin position="416"/>
        <end position="434"/>
    </location>
</feature>
<evidence type="ECO:0000259" key="10">
    <source>
        <dbReference type="Pfam" id="PF13231"/>
    </source>
</evidence>
<dbReference type="Proteomes" id="UP001141259">
    <property type="component" value="Unassembled WGS sequence"/>
</dbReference>
<reference evidence="12" key="1">
    <citation type="submission" date="2022-08" db="EMBL/GenBank/DDBJ databases">
        <authorList>
            <person name="Tistechok S."/>
            <person name="Samborskyy M."/>
            <person name="Roman I."/>
        </authorList>
    </citation>
    <scope>NUCLEOTIDE SEQUENCE</scope>
    <source>
        <strain evidence="12">DSM 103496</strain>
    </source>
</reference>
<comment type="subcellular location">
    <subcellularLocation>
        <location evidence="1">Cell membrane</location>
        <topology evidence="1">Multi-pass membrane protein</topology>
    </subcellularLocation>
</comment>
<keyword evidence="7 9" id="KW-0472">Membrane</keyword>
<dbReference type="Pfam" id="PF24878">
    <property type="entry name" value="YkcB_C"/>
    <property type="match status" value="1"/>
</dbReference>
<dbReference type="GO" id="GO:0009103">
    <property type="term" value="P:lipopolysaccharide biosynthetic process"/>
    <property type="evidence" value="ECO:0007669"/>
    <property type="project" value="UniProtKB-ARBA"/>
</dbReference>
<evidence type="ECO:0000256" key="8">
    <source>
        <dbReference type="SAM" id="MobiDB-lite"/>
    </source>
</evidence>
<evidence type="ECO:0000256" key="9">
    <source>
        <dbReference type="SAM" id="Phobius"/>
    </source>
</evidence>
<dbReference type="InterPro" id="IPR038731">
    <property type="entry name" value="RgtA/B/C-like"/>
</dbReference>
<sequence>MTVVDTHAPAPAATPAPPPPVAGDPRWARPALIGLLAATAVLYLWQLGDSEWANAYYSAAAQAGAQSWEAWFFGSTDWANSITVDKTPAALWFMGLSARVFGVNAWSILVPQALMGVASVGLLHAAVKRTSGAAAGLIAGAVLALTPVAVLMFRFNNPDALLVLLLVAGAYCTVRATEKASARWLALAGAAVGFAFLAKMLQAFLVLPAFGSAYLVFARATLGQRIAHLAAALGAMVVAGGWWIAVVELVPAASRPFIGGSQTNSVLELTLGYNGFGRLTGDEVGSVGGGAGGGWGTTGWSRLFGGEMGSQIAWLLPAAVVLLVAGWWAGDRASRAGLLVWGGWLLVTAAVFSYMNGIIHGYYTVALAPAIGAVIGIGAAALWRKRDDPMALAGLSGAVALAALQSYLLLTSWSSTFAVVVLVLGFLGAAGFFFSPKLFVPVALVAALLGPGAYSVATAATPHSGAIPSAGPAGTGGFRGGGGGGMGGGMGGLLSAPTPGAELVSLLRSGSQTWAAAAVGSNNAAGYQLGSGRPVMAVGGFNGTDPAPTLVEFQQLVADGRIHYFLGGAGMSGSTGSDAAQEIAAWVQENFTESTVDGVAVYDLTVGAQR</sequence>
<feature type="transmembrane region" description="Helical" evidence="9">
    <location>
        <begin position="184"/>
        <end position="217"/>
    </location>
</feature>
<evidence type="ECO:0000256" key="5">
    <source>
        <dbReference type="ARBA" id="ARBA00022692"/>
    </source>
</evidence>
<dbReference type="GO" id="GO:0005886">
    <property type="term" value="C:plasma membrane"/>
    <property type="evidence" value="ECO:0007669"/>
    <property type="project" value="UniProtKB-SubCell"/>
</dbReference>
<evidence type="ECO:0000256" key="1">
    <source>
        <dbReference type="ARBA" id="ARBA00004651"/>
    </source>
</evidence>
<feature type="transmembrane region" description="Helical" evidence="9">
    <location>
        <begin position="361"/>
        <end position="383"/>
    </location>
</feature>
<feature type="compositionally biased region" description="Pro residues" evidence="8">
    <location>
        <begin position="12"/>
        <end position="22"/>
    </location>
</feature>
<protein>
    <submittedName>
        <fullName evidence="12">Glycosyltransferase family 39 protein</fullName>
    </submittedName>
</protein>
<dbReference type="PANTHER" id="PTHR33908">
    <property type="entry name" value="MANNOSYLTRANSFERASE YKCB-RELATED"/>
    <property type="match status" value="1"/>
</dbReference>
<evidence type="ECO:0000256" key="6">
    <source>
        <dbReference type="ARBA" id="ARBA00022989"/>
    </source>
</evidence>
<feature type="domain" description="Putative mannosyltransferase YkcA/B-like C-terminal" evidence="11">
    <location>
        <begin position="509"/>
        <end position="590"/>
    </location>
</feature>
<feature type="domain" description="Glycosyltransferase RgtA/B/C/D-like" evidence="10">
    <location>
        <begin position="85"/>
        <end position="239"/>
    </location>
</feature>
<evidence type="ECO:0000313" key="13">
    <source>
        <dbReference type="Proteomes" id="UP001141259"/>
    </source>
</evidence>
<feature type="transmembrane region" description="Helical" evidence="9">
    <location>
        <begin position="336"/>
        <end position="355"/>
    </location>
</feature>
<accession>A0A9X2VRI3</accession>
<dbReference type="Pfam" id="PF13231">
    <property type="entry name" value="PMT_2"/>
    <property type="match status" value="1"/>
</dbReference>
<evidence type="ECO:0000256" key="4">
    <source>
        <dbReference type="ARBA" id="ARBA00022679"/>
    </source>
</evidence>
<evidence type="ECO:0000256" key="3">
    <source>
        <dbReference type="ARBA" id="ARBA00022676"/>
    </source>
</evidence>
<dbReference type="InterPro" id="IPR056785">
    <property type="entry name" value="YkcA/B-like_C"/>
</dbReference>
<feature type="transmembrane region" description="Helical" evidence="9">
    <location>
        <begin position="160"/>
        <end position="178"/>
    </location>
</feature>
<feature type="transmembrane region" description="Helical" evidence="9">
    <location>
        <begin position="312"/>
        <end position="329"/>
    </location>
</feature>
<dbReference type="PANTHER" id="PTHR33908:SF3">
    <property type="entry name" value="UNDECAPRENYL PHOSPHATE-ALPHA-4-AMINO-4-DEOXY-L-ARABINOSE ARABINOSYL TRANSFERASE"/>
    <property type="match status" value="1"/>
</dbReference>
<feature type="transmembrane region" description="Helical" evidence="9">
    <location>
        <begin position="103"/>
        <end position="127"/>
    </location>
</feature>
<evidence type="ECO:0000256" key="2">
    <source>
        <dbReference type="ARBA" id="ARBA00022475"/>
    </source>
</evidence>
<keyword evidence="13" id="KW-1185">Reference proteome</keyword>
<keyword evidence="5 9" id="KW-0812">Transmembrane</keyword>
<keyword evidence="3" id="KW-0328">Glycosyltransferase</keyword>
<dbReference type="EMBL" id="JANYMP010000017">
    <property type="protein sequence ID" value="MCS7481324.1"/>
    <property type="molecule type" value="Genomic_DNA"/>
</dbReference>
<proteinExistence type="predicted"/>
<keyword evidence="4" id="KW-0808">Transferase</keyword>
<name>A0A9X2VRI3_9PSEU</name>
<dbReference type="AlphaFoldDB" id="A0A9X2VRI3"/>
<feature type="region of interest" description="Disordered" evidence="8">
    <location>
        <begin position="1"/>
        <end position="22"/>
    </location>
</feature>
<dbReference type="RefSeq" id="WP_259626811.1">
    <property type="nucleotide sequence ID" value="NZ_JANYMP010000017.1"/>
</dbReference>
<gene>
    <name evidence="12" type="ORF">NZH93_31085</name>
</gene>
<feature type="transmembrane region" description="Helical" evidence="9">
    <location>
        <begin position="133"/>
        <end position="153"/>
    </location>
</feature>
<comment type="caution">
    <text evidence="12">The sequence shown here is derived from an EMBL/GenBank/DDBJ whole genome shotgun (WGS) entry which is preliminary data.</text>
</comment>
<dbReference type="InterPro" id="IPR050297">
    <property type="entry name" value="LipidA_mod_glycosyltrf_83"/>
</dbReference>
<feature type="transmembrane region" description="Helical" evidence="9">
    <location>
        <begin position="226"/>
        <end position="245"/>
    </location>
</feature>
<organism evidence="12 13">
    <name type="scientific">Umezawaea endophytica</name>
    <dbReference type="NCBI Taxonomy" id="1654476"/>
    <lineage>
        <taxon>Bacteria</taxon>
        <taxon>Bacillati</taxon>
        <taxon>Actinomycetota</taxon>
        <taxon>Actinomycetes</taxon>
        <taxon>Pseudonocardiales</taxon>
        <taxon>Pseudonocardiaceae</taxon>
        <taxon>Umezawaea</taxon>
    </lineage>
</organism>
<evidence type="ECO:0000259" key="11">
    <source>
        <dbReference type="Pfam" id="PF24878"/>
    </source>
</evidence>
<keyword evidence="2" id="KW-1003">Cell membrane</keyword>
<feature type="transmembrane region" description="Helical" evidence="9">
    <location>
        <begin position="390"/>
        <end position="410"/>
    </location>
</feature>
<keyword evidence="6 9" id="KW-1133">Transmembrane helix</keyword>
<evidence type="ECO:0000313" key="12">
    <source>
        <dbReference type="EMBL" id="MCS7481324.1"/>
    </source>
</evidence>